<keyword evidence="1" id="KW-1133">Transmembrane helix</keyword>
<comment type="caution">
    <text evidence="3">The sequence shown here is derived from an EMBL/GenBank/DDBJ whole genome shotgun (WGS) entry which is preliminary data.</text>
</comment>
<dbReference type="RefSeq" id="WP_376886839.1">
    <property type="nucleotide sequence ID" value="NZ_JBHUHR010000038.1"/>
</dbReference>
<keyword evidence="1" id="KW-0472">Membrane</keyword>
<feature type="transmembrane region" description="Helical" evidence="1">
    <location>
        <begin position="51"/>
        <end position="73"/>
    </location>
</feature>
<dbReference type="NCBIfam" id="TIGR03647">
    <property type="entry name" value="Na_symport_sm"/>
    <property type="match status" value="1"/>
</dbReference>
<keyword evidence="1" id="KW-0812">Transmembrane</keyword>
<dbReference type="EMBL" id="JBHUHR010000038">
    <property type="protein sequence ID" value="MFD2035858.1"/>
    <property type="molecule type" value="Genomic_DNA"/>
</dbReference>
<proteinExistence type="predicted"/>
<feature type="domain" description="Sodium symporter small subunit" evidence="2">
    <location>
        <begin position="9"/>
        <end position="85"/>
    </location>
</feature>
<dbReference type="PROSITE" id="PS51257">
    <property type="entry name" value="PROKAR_LIPOPROTEIN"/>
    <property type="match status" value="1"/>
</dbReference>
<accession>A0ABW4VP74</accession>
<evidence type="ECO:0000259" key="2">
    <source>
        <dbReference type="Pfam" id="PF13937"/>
    </source>
</evidence>
<dbReference type="InterPro" id="IPR019886">
    <property type="entry name" value="Na_symporter_ssu"/>
</dbReference>
<evidence type="ECO:0000313" key="4">
    <source>
        <dbReference type="Proteomes" id="UP001597361"/>
    </source>
</evidence>
<evidence type="ECO:0000256" key="1">
    <source>
        <dbReference type="SAM" id="Phobius"/>
    </source>
</evidence>
<gene>
    <name evidence="3" type="ORF">ACFSKL_13730</name>
</gene>
<name>A0ABW4VP74_9BACT</name>
<organism evidence="3 4">
    <name type="scientific">Belliella marina</name>
    <dbReference type="NCBI Taxonomy" id="1644146"/>
    <lineage>
        <taxon>Bacteria</taxon>
        <taxon>Pseudomonadati</taxon>
        <taxon>Bacteroidota</taxon>
        <taxon>Cytophagia</taxon>
        <taxon>Cytophagales</taxon>
        <taxon>Cyclobacteriaceae</taxon>
        <taxon>Belliella</taxon>
    </lineage>
</organism>
<evidence type="ECO:0000313" key="3">
    <source>
        <dbReference type="EMBL" id="MFD2035858.1"/>
    </source>
</evidence>
<protein>
    <submittedName>
        <fullName evidence="3">DUF4212 domain-containing protein</fullName>
    </submittedName>
</protein>
<sequence length="87" mass="10246">MSKNKFSKEAYWKKNLKILGVLLFIWFAVSFGCGILFVEELNFIRLGGFKLGFWFAQQGSIYSFVILIFAYVIRMNQLDKEFDVNEE</sequence>
<feature type="transmembrane region" description="Helical" evidence="1">
    <location>
        <begin position="21"/>
        <end position="39"/>
    </location>
</feature>
<dbReference type="Pfam" id="PF13937">
    <property type="entry name" value="DUF4212"/>
    <property type="match status" value="1"/>
</dbReference>
<keyword evidence="4" id="KW-1185">Reference proteome</keyword>
<reference evidence="4" key="1">
    <citation type="journal article" date="2019" name="Int. J. Syst. Evol. Microbiol.">
        <title>The Global Catalogue of Microorganisms (GCM) 10K type strain sequencing project: providing services to taxonomists for standard genome sequencing and annotation.</title>
        <authorList>
            <consortium name="The Broad Institute Genomics Platform"/>
            <consortium name="The Broad Institute Genome Sequencing Center for Infectious Disease"/>
            <person name="Wu L."/>
            <person name="Ma J."/>
        </authorList>
    </citation>
    <scope>NUCLEOTIDE SEQUENCE [LARGE SCALE GENOMIC DNA]</scope>
    <source>
        <strain evidence="4">CGMCC 1.15180</strain>
    </source>
</reference>
<dbReference type="Proteomes" id="UP001597361">
    <property type="component" value="Unassembled WGS sequence"/>
</dbReference>